<organism evidence="1">
    <name type="scientific">Rhizophora mucronata</name>
    <name type="common">Asiatic mangrove</name>
    <dbReference type="NCBI Taxonomy" id="61149"/>
    <lineage>
        <taxon>Eukaryota</taxon>
        <taxon>Viridiplantae</taxon>
        <taxon>Streptophyta</taxon>
        <taxon>Embryophyta</taxon>
        <taxon>Tracheophyta</taxon>
        <taxon>Spermatophyta</taxon>
        <taxon>Magnoliopsida</taxon>
        <taxon>eudicotyledons</taxon>
        <taxon>Gunneridae</taxon>
        <taxon>Pentapetalae</taxon>
        <taxon>rosids</taxon>
        <taxon>fabids</taxon>
        <taxon>Malpighiales</taxon>
        <taxon>Rhizophoraceae</taxon>
        <taxon>Rhizophora</taxon>
    </lineage>
</organism>
<sequence length="25" mass="2974">MVSSVLKWFSVRKLVIKKKLCLRNP</sequence>
<accession>A0A2P2QXV8</accession>
<protein>
    <submittedName>
        <fullName evidence="1">Uncharacterized protein</fullName>
    </submittedName>
</protein>
<name>A0A2P2QXV8_RHIMU</name>
<proteinExistence type="predicted"/>
<evidence type="ECO:0000313" key="1">
    <source>
        <dbReference type="EMBL" id="MBX71775.1"/>
    </source>
</evidence>
<dbReference type="AlphaFoldDB" id="A0A2P2QXV8"/>
<dbReference type="EMBL" id="GGEC01091291">
    <property type="protein sequence ID" value="MBX71775.1"/>
    <property type="molecule type" value="Transcribed_RNA"/>
</dbReference>
<reference evidence="1" key="1">
    <citation type="submission" date="2018-02" db="EMBL/GenBank/DDBJ databases">
        <title>Rhizophora mucronata_Transcriptome.</title>
        <authorList>
            <person name="Meera S.P."/>
            <person name="Sreeshan A."/>
            <person name="Augustine A."/>
        </authorList>
    </citation>
    <scope>NUCLEOTIDE SEQUENCE</scope>
    <source>
        <tissue evidence="1">Leaf</tissue>
    </source>
</reference>